<feature type="compositionally biased region" description="Basic residues" evidence="1">
    <location>
        <begin position="279"/>
        <end position="290"/>
    </location>
</feature>
<feature type="compositionally biased region" description="Basic and acidic residues" evidence="1">
    <location>
        <begin position="163"/>
        <end position="176"/>
    </location>
</feature>
<dbReference type="AlphaFoldDB" id="A0A6J4UF14"/>
<accession>A0A6J4UF14</accession>
<evidence type="ECO:0000256" key="1">
    <source>
        <dbReference type="SAM" id="MobiDB-lite"/>
    </source>
</evidence>
<feature type="non-terminal residue" evidence="2">
    <location>
        <position position="1"/>
    </location>
</feature>
<feature type="compositionally biased region" description="Basic and acidic residues" evidence="1">
    <location>
        <begin position="185"/>
        <end position="209"/>
    </location>
</feature>
<feature type="compositionally biased region" description="Basic residues" evidence="1">
    <location>
        <begin position="152"/>
        <end position="162"/>
    </location>
</feature>
<organism evidence="2">
    <name type="scientific">uncultured Thermomicrobiales bacterium</name>
    <dbReference type="NCBI Taxonomy" id="1645740"/>
    <lineage>
        <taxon>Bacteria</taxon>
        <taxon>Pseudomonadati</taxon>
        <taxon>Thermomicrobiota</taxon>
        <taxon>Thermomicrobia</taxon>
        <taxon>Thermomicrobiales</taxon>
        <taxon>environmental samples</taxon>
    </lineage>
</organism>
<gene>
    <name evidence="2" type="ORF">AVDCRST_MAG19-623</name>
</gene>
<feature type="region of interest" description="Disordered" evidence="1">
    <location>
        <begin position="145"/>
        <end position="297"/>
    </location>
</feature>
<feature type="region of interest" description="Disordered" evidence="1">
    <location>
        <begin position="1"/>
        <end position="120"/>
    </location>
</feature>
<name>A0A6J4UF14_9BACT</name>
<feature type="non-terminal residue" evidence="2">
    <location>
        <position position="297"/>
    </location>
</feature>
<evidence type="ECO:0000313" key="2">
    <source>
        <dbReference type="EMBL" id="CAA9548985.1"/>
    </source>
</evidence>
<proteinExistence type="predicted"/>
<reference evidence="2" key="1">
    <citation type="submission" date="2020-02" db="EMBL/GenBank/DDBJ databases">
        <authorList>
            <person name="Meier V. D."/>
        </authorList>
    </citation>
    <scope>NUCLEOTIDE SEQUENCE</scope>
    <source>
        <strain evidence="2">AVDCRST_MAG19</strain>
    </source>
</reference>
<feature type="compositionally biased region" description="Basic residues" evidence="1">
    <location>
        <begin position="251"/>
        <end position="265"/>
    </location>
</feature>
<feature type="compositionally biased region" description="Basic and acidic residues" evidence="1">
    <location>
        <begin position="96"/>
        <end position="105"/>
    </location>
</feature>
<feature type="compositionally biased region" description="Basic residues" evidence="1">
    <location>
        <begin position="1"/>
        <end position="13"/>
    </location>
</feature>
<feature type="compositionally biased region" description="Basic residues" evidence="1">
    <location>
        <begin position="106"/>
        <end position="120"/>
    </location>
</feature>
<feature type="compositionally biased region" description="Basic and acidic residues" evidence="1">
    <location>
        <begin position="229"/>
        <end position="250"/>
    </location>
</feature>
<feature type="compositionally biased region" description="Low complexity" evidence="1">
    <location>
        <begin position="214"/>
        <end position="226"/>
    </location>
</feature>
<sequence>GTDHRRRAQPRRHGALDRRRAARERPAGRHPPRWPQRALAGVGGAGRHGGHRRPQGTGARGRSSPLRPRAGEGAGGGSGRRARDPSHWRRPPLRRLQRDRPELGPRHRRHDPRRRRPLCRRRHCRAAAAAARHALLRLRPRGGGVRRAFGLRPRRPRHRRRDRPGLRLEDVLRRADQGAPGARHGAADRGPPDGARGDAPRRAAGEHPGRSRLAGAVGADDAAEGVPLGRRDGGDCHLLRRPRPNPEHPDRRRRRLPLRRRHADRHRVSGEPRPEPGPGRRRGGPSHRARRTGDGEV</sequence>
<protein>
    <submittedName>
        <fullName evidence="2">3-hydroxyisobutyrate dehydrogenase family protein</fullName>
    </submittedName>
</protein>
<dbReference type="EMBL" id="CADCWL010000029">
    <property type="protein sequence ID" value="CAA9548985.1"/>
    <property type="molecule type" value="Genomic_DNA"/>
</dbReference>
<feature type="compositionally biased region" description="Basic and acidic residues" evidence="1">
    <location>
        <begin position="14"/>
        <end position="27"/>
    </location>
</feature>